<dbReference type="EMBL" id="JBHUGA010000052">
    <property type="protein sequence ID" value="MFD1847357.1"/>
    <property type="molecule type" value="Genomic_DNA"/>
</dbReference>
<sequence length="124" mass="13016">MSVITTHQNFPTTESGSTKGSPTKLRLTRRGRLLLVGLPIVLLASAALMLAGFFNSPAKASAEGGEVTQTVSVSVAAGETIWQLATEFAPDRDPRVVVSEIVELNSLGTSVLQAGQQLDVPANR</sequence>
<proteinExistence type="predicted"/>
<keyword evidence="2" id="KW-0812">Transmembrane</keyword>
<name>A0ABW4Q9J1_9MICC</name>
<evidence type="ECO:0000256" key="2">
    <source>
        <dbReference type="SAM" id="Phobius"/>
    </source>
</evidence>
<dbReference type="Pfam" id="PF01476">
    <property type="entry name" value="LysM"/>
    <property type="match status" value="1"/>
</dbReference>
<accession>A0ABW4Q9J1</accession>
<evidence type="ECO:0000313" key="5">
    <source>
        <dbReference type="Proteomes" id="UP001597307"/>
    </source>
</evidence>
<feature type="compositionally biased region" description="Polar residues" evidence="1">
    <location>
        <begin position="1"/>
        <end position="21"/>
    </location>
</feature>
<dbReference type="Proteomes" id="UP001597307">
    <property type="component" value="Unassembled WGS sequence"/>
</dbReference>
<dbReference type="RefSeq" id="WP_343879321.1">
    <property type="nucleotide sequence ID" value="NZ_BAAAIJ010000036.1"/>
</dbReference>
<feature type="region of interest" description="Disordered" evidence="1">
    <location>
        <begin position="1"/>
        <end position="24"/>
    </location>
</feature>
<dbReference type="SMART" id="SM00257">
    <property type="entry name" value="LysM"/>
    <property type="match status" value="1"/>
</dbReference>
<dbReference type="InterPro" id="IPR036779">
    <property type="entry name" value="LysM_dom_sf"/>
</dbReference>
<evidence type="ECO:0000313" key="4">
    <source>
        <dbReference type="EMBL" id="MFD1847357.1"/>
    </source>
</evidence>
<protein>
    <submittedName>
        <fullName evidence="4">LysM peptidoglycan-binding domain-containing protein</fullName>
    </submittedName>
</protein>
<keyword evidence="5" id="KW-1185">Reference proteome</keyword>
<keyword evidence="2" id="KW-0472">Membrane</keyword>
<feature type="transmembrane region" description="Helical" evidence="2">
    <location>
        <begin position="33"/>
        <end position="54"/>
    </location>
</feature>
<gene>
    <name evidence="4" type="ORF">ACFSFX_12225</name>
</gene>
<comment type="caution">
    <text evidence="4">The sequence shown here is derived from an EMBL/GenBank/DDBJ whole genome shotgun (WGS) entry which is preliminary data.</text>
</comment>
<keyword evidence="2" id="KW-1133">Transmembrane helix</keyword>
<organism evidence="4 5">
    <name type="scientific">Arthrobacter flavus</name>
    <dbReference type="NCBI Taxonomy" id="95172"/>
    <lineage>
        <taxon>Bacteria</taxon>
        <taxon>Bacillati</taxon>
        <taxon>Actinomycetota</taxon>
        <taxon>Actinomycetes</taxon>
        <taxon>Micrococcales</taxon>
        <taxon>Micrococcaceae</taxon>
        <taxon>Arthrobacter</taxon>
    </lineage>
</organism>
<reference evidence="5" key="1">
    <citation type="journal article" date="2019" name="Int. J. Syst. Evol. Microbiol.">
        <title>The Global Catalogue of Microorganisms (GCM) 10K type strain sequencing project: providing services to taxonomists for standard genome sequencing and annotation.</title>
        <authorList>
            <consortium name="The Broad Institute Genomics Platform"/>
            <consortium name="The Broad Institute Genome Sequencing Center for Infectious Disease"/>
            <person name="Wu L."/>
            <person name="Ma J."/>
        </authorList>
    </citation>
    <scope>NUCLEOTIDE SEQUENCE [LARGE SCALE GENOMIC DNA]</scope>
    <source>
        <strain evidence="5">JCM 11496</strain>
    </source>
</reference>
<feature type="domain" description="LysM" evidence="3">
    <location>
        <begin position="72"/>
        <end position="121"/>
    </location>
</feature>
<evidence type="ECO:0000259" key="3">
    <source>
        <dbReference type="SMART" id="SM00257"/>
    </source>
</evidence>
<dbReference type="InterPro" id="IPR018392">
    <property type="entry name" value="LysM"/>
</dbReference>
<evidence type="ECO:0000256" key="1">
    <source>
        <dbReference type="SAM" id="MobiDB-lite"/>
    </source>
</evidence>
<dbReference type="Gene3D" id="3.10.350.10">
    <property type="entry name" value="LysM domain"/>
    <property type="match status" value="1"/>
</dbReference>